<dbReference type="PIRSF" id="PIRSF037497">
    <property type="entry name" value="MreD_Clostridium/Treponema_prd"/>
    <property type="match status" value="1"/>
</dbReference>
<evidence type="ECO:0000313" key="10">
    <source>
        <dbReference type="Proteomes" id="UP000199228"/>
    </source>
</evidence>
<dbReference type="Proteomes" id="UP000199228">
    <property type="component" value="Unassembled WGS sequence"/>
</dbReference>
<dbReference type="AlphaFoldDB" id="A0A1G6ALE9"/>
<evidence type="ECO:0000256" key="5">
    <source>
        <dbReference type="ARBA" id="ARBA00022960"/>
    </source>
</evidence>
<evidence type="ECO:0000256" key="3">
    <source>
        <dbReference type="ARBA" id="ARBA00022475"/>
    </source>
</evidence>
<dbReference type="InterPro" id="IPR017225">
    <property type="entry name" value="Cell_shape_determin_MreD_prd"/>
</dbReference>
<keyword evidence="6 8" id="KW-1133">Transmembrane helix</keyword>
<feature type="transmembrane region" description="Helical" evidence="8">
    <location>
        <begin position="127"/>
        <end position="153"/>
    </location>
</feature>
<dbReference type="STRING" id="1732.SAMN02910417_00675"/>
<evidence type="ECO:0000256" key="6">
    <source>
        <dbReference type="ARBA" id="ARBA00022989"/>
    </source>
</evidence>
<comment type="subcellular location">
    <subcellularLocation>
        <location evidence="1">Cell membrane</location>
        <topology evidence="1">Multi-pass membrane protein</topology>
    </subcellularLocation>
</comment>
<sequence length="172" mass="19892">MRRIITVIIIIIACFLLQVTLFQSLEIASISPNLLIVVVSAFGFMRGRKEGMIIGFFCGLLIDIFYGEILGFYALIYLYIGFMNGLAKKLFYPDDIKLPMLLIACSDFGLNIIIYFFQFLFRNQTDFGYYLAHIIVPELLYTIIITLVLYFILLKVNTHLEKIEKRSAKKFV</sequence>
<dbReference type="NCBIfam" id="TIGR03426">
    <property type="entry name" value="shape_MreD"/>
    <property type="match status" value="1"/>
</dbReference>
<dbReference type="OrthoDB" id="9796616at2"/>
<keyword evidence="7 8" id="KW-0472">Membrane</keyword>
<dbReference type="EMBL" id="FMXR01000006">
    <property type="protein sequence ID" value="SDB09226.1"/>
    <property type="molecule type" value="Genomic_DNA"/>
</dbReference>
<evidence type="ECO:0000256" key="4">
    <source>
        <dbReference type="ARBA" id="ARBA00022692"/>
    </source>
</evidence>
<dbReference type="Pfam" id="PF04093">
    <property type="entry name" value="MreD"/>
    <property type="match status" value="1"/>
</dbReference>
<feature type="transmembrane region" description="Helical" evidence="8">
    <location>
        <begin position="101"/>
        <end position="121"/>
    </location>
</feature>
<dbReference type="InterPro" id="IPR007227">
    <property type="entry name" value="Cell_shape_determining_MreD"/>
</dbReference>
<feature type="transmembrane region" description="Helical" evidence="8">
    <location>
        <begin position="52"/>
        <end position="80"/>
    </location>
</feature>
<comment type="similarity">
    <text evidence="2">Belongs to the MreD family.</text>
</comment>
<evidence type="ECO:0000256" key="7">
    <source>
        <dbReference type="ARBA" id="ARBA00023136"/>
    </source>
</evidence>
<evidence type="ECO:0000256" key="1">
    <source>
        <dbReference type="ARBA" id="ARBA00004651"/>
    </source>
</evidence>
<reference evidence="9 10" key="1">
    <citation type="submission" date="2016-10" db="EMBL/GenBank/DDBJ databases">
        <authorList>
            <person name="de Groot N.N."/>
        </authorList>
    </citation>
    <scope>NUCLEOTIDE SEQUENCE [LARGE SCALE GENOMIC DNA]</scope>
    <source>
        <strain evidence="9 10">DSM 3217</strain>
    </source>
</reference>
<dbReference type="RefSeq" id="WP_090172204.1">
    <property type="nucleotide sequence ID" value="NZ_FMXR01000006.1"/>
</dbReference>
<gene>
    <name evidence="9" type="ORF">SAMN02910417_00675</name>
</gene>
<organism evidence="9 10">
    <name type="scientific">Eubacterium oxidoreducens</name>
    <dbReference type="NCBI Taxonomy" id="1732"/>
    <lineage>
        <taxon>Bacteria</taxon>
        <taxon>Bacillati</taxon>
        <taxon>Bacillota</taxon>
        <taxon>Clostridia</taxon>
        <taxon>Eubacteriales</taxon>
        <taxon>Eubacteriaceae</taxon>
        <taxon>Eubacterium</taxon>
    </lineage>
</organism>
<dbReference type="GO" id="GO:0008360">
    <property type="term" value="P:regulation of cell shape"/>
    <property type="evidence" value="ECO:0007669"/>
    <property type="project" value="UniProtKB-KW"/>
</dbReference>
<proteinExistence type="inferred from homology"/>
<evidence type="ECO:0000256" key="8">
    <source>
        <dbReference type="SAM" id="Phobius"/>
    </source>
</evidence>
<dbReference type="GO" id="GO:0005886">
    <property type="term" value="C:plasma membrane"/>
    <property type="evidence" value="ECO:0007669"/>
    <property type="project" value="UniProtKB-SubCell"/>
</dbReference>
<keyword evidence="4 8" id="KW-0812">Transmembrane</keyword>
<keyword evidence="10" id="KW-1185">Reference proteome</keyword>
<keyword evidence="5" id="KW-0133">Cell shape</keyword>
<keyword evidence="3" id="KW-1003">Cell membrane</keyword>
<protein>
    <submittedName>
        <fullName evidence="9">Rod shape-determining protein MreD</fullName>
    </submittedName>
</protein>
<evidence type="ECO:0000256" key="2">
    <source>
        <dbReference type="ARBA" id="ARBA00007776"/>
    </source>
</evidence>
<evidence type="ECO:0000313" key="9">
    <source>
        <dbReference type="EMBL" id="SDB09226.1"/>
    </source>
</evidence>
<accession>A0A1G6ALE9</accession>
<name>A0A1G6ALE9_EUBOX</name>